<dbReference type="EMBL" id="ANNX02000064">
    <property type="protein sequence ID" value="KYC34798.1"/>
    <property type="molecule type" value="Genomic_DNA"/>
</dbReference>
<dbReference type="PROSITE" id="PS50994">
    <property type="entry name" value="INTEGRASE"/>
    <property type="match status" value="1"/>
</dbReference>
<dbReference type="Pfam" id="PF09299">
    <property type="entry name" value="Mu-transpos_C"/>
    <property type="match status" value="1"/>
</dbReference>
<dbReference type="AlphaFoldDB" id="A0A139WQT9"/>
<sequence length="751" mass="86122">MTRDRFEVGIYLCLHNCEYIIQDRKGNKFKLLEESTGKINWFSEKELVQYFFAGQLNFPNKKTLPFKSVNHYHTADFSEIPEAIKAEAQRKCNYVLTVLDQKVETYTDSFLTPIIQQVAQNISDKNPPSPITLYRWLKDYLHSGGDIRSLIPRHQGKGNFNPKIAPEVHQLIKEVVTEVYLTPERPSIASIYDVIICRVLAENNLRKSQRQAALKIPHRATIYRQIQQLDTIEKAVGRYGKRTASLMYDPVKEGPRPSRPLERVEIDHTLLPFFVVDTDTRMPIGTPSLTSAVDKYSGLIVGYYLSFEPFSSLSVMQCLLHTIHPKDYVRDKFPSVKKDWNVYGLMEILVVDNGKEFYSQHFQDACQQLGISIQYTPPYMPWYKSSVERTFSSYNTQLLQGQPGTLFQEFTTQYDYDPKKNAVVSLEALQEMIHIFIVDIHNQSSHAQLCTPRAEVWSQGIAEHPPTLPPTLQDLRVLVGAVEKRVISRRGVELYGLYYNSSELARLRSNYEGEDMRRRGGLRPREKATIKYDPTDLSKLYVLDPTNHQFIVVPAMNQEYTQGLTLWQHKVIKNLAAIEAKRVDIVALALAKQKIQEIVEREWQKSSKGKTRKSMARWLGIGRDDLKVDELTSDHEDLSNPSQASSITTDKELASLFNQRSEITGISDLGYADNPLLSLLENQHLEPNEQQKELPSHLENTKIKKPKTQKIKTSVTSQEVSDISSFEKSVIQPDEWKPDLTGWEVSLGLPK</sequence>
<dbReference type="STRING" id="128403.WA1_49630"/>
<protein>
    <submittedName>
        <fullName evidence="3">Transposase</fullName>
    </submittedName>
</protein>
<comment type="caution">
    <text evidence="3">The sequence shown here is derived from an EMBL/GenBank/DDBJ whole genome shotgun (WGS) entry which is preliminary data.</text>
</comment>
<dbReference type="InterPro" id="IPR001584">
    <property type="entry name" value="Integrase_cat-core"/>
</dbReference>
<proteinExistence type="predicted"/>
<dbReference type="OrthoDB" id="501284at2"/>
<organism evidence="3 4">
    <name type="scientific">Scytonema hofmannii PCC 7110</name>
    <dbReference type="NCBI Taxonomy" id="128403"/>
    <lineage>
        <taxon>Bacteria</taxon>
        <taxon>Bacillati</taxon>
        <taxon>Cyanobacteriota</taxon>
        <taxon>Cyanophyceae</taxon>
        <taxon>Nostocales</taxon>
        <taxon>Scytonemataceae</taxon>
        <taxon>Scytonema</taxon>
    </lineage>
</organism>
<dbReference type="Gene3D" id="1.10.10.60">
    <property type="entry name" value="Homeodomain-like"/>
    <property type="match status" value="1"/>
</dbReference>
<dbReference type="InterPro" id="IPR012337">
    <property type="entry name" value="RNaseH-like_sf"/>
</dbReference>
<evidence type="ECO:0000259" key="2">
    <source>
        <dbReference type="PROSITE" id="PS50994"/>
    </source>
</evidence>
<dbReference type="RefSeq" id="WP_017740972.1">
    <property type="nucleotide sequence ID" value="NZ_KQ976355.1"/>
</dbReference>
<gene>
    <name evidence="3" type="ORF">WA1_49630</name>
</gene>
<accession>A0A139WQT9</accession>
<feature type="region of interest" description="Disordered" evidence="1">
    <location>
        <begin position="687"/>
        <end position="731"/>
    </location>
</feature>
<dbReference type="Gene3D" id="3.30.420.10">
    <property type="entry name" value="Ribonuclease H-like superfamily/Ribonuclease H"/>
    <property type="match status" value="1"/>
</dbReference>
<dbReference type="Proteomes" id="UP000076925">
    <property type="component" value="Unassembled WGS sequence"/>
</dbReference>
<dbReference type="SUPFAM" id="SSF53098">
    <property type="entry name" value="Ribonuclease H-like"/>
    <property type="match status" value="1"/>
</dbReference>
<feature type="domain" description="Integrase catalytic" evidence="2">
    <location>
        <begin position="256"/>
        <end position="460"/>
    </location>
</feature>
<keyword evidence="4" id="KW-1185">Reference proteome</keyword>
<evidence type="ECO:0000313" key="4">
    <source>
        <dbReference type="Proteomes" id="UP000076925"/>
    </source>
</evidence>
<reference evidence="3 4" key="1">
    <citation type="journal article" date="2013" name="Genome Biol. Evol.">
        <title>Genomes of Stigonematalean cyanobacteria (subsection V) and the evolution of oxygenic photosynthesis from prokaryotes to plastids.</title>
        <authorList>
            <person name="Dagan T."/>
            <person name="Roettger M."/>
            <person name="Stucken K."/>
            <person name="Landan G."/>
            <person name="Koch R."/>
            <person name="Major P."/>
            <person name="Gould S.B."/>
            <person name="Goremykin V.V."/>
            <person name="Rippka R."/>
            <person name="Tandeau de Marsac N."/>
            <person name="Gugger M."/>
            <person name="Lockhart P.J."/>
            <person name="Allen J.F."/>
            <person name="Brune I."/>
            <person name="Maus I."/>
            <person name="Puhler A."/>
            <person name="Martin W.F."/>
        </authorList>
    </citation>
    <scope>NUCLEOTIDE SEQUENCE [LARGE SCALE GENOMIC DNA]</scope>
    <source>
        <strain evidence="3 4">PCC 7110</strain>
    </source>
</reference>
<feature type="compositionally biased region" description="Polar residues" evidence="1">
    <location>
        <begin position="714"/>
        <end position="727"/>
    </location>
</feature>
<dbReference type="InterPro" id="IPR015378">
    <property type="entry name" value="Transposase-like_Mu_C"/>
</dbReference>
<name>A0A139WQT9_9CYAN</name>
<evidence type="ECO:0000313" key="3">
    <source>
        <dbReference type="EMBL" id="KYC34798.1"/>
    </source>
</evidence>
<feature type="compositionally biased region" description="Basic and acidic residues" evidence="1">
    <location>
        <begin position="687"/>
        <end position="702"/>
    </location>
</feature>
<dbReference type="GO" id="GO:0003676">
    <property type="term" value="F:nucleic acid binding"/>
    <property type="evidence" value="ECO:0007669"/>
    <property type="project" value="InterPro"/>
</dbReference>
<dbReference type="InterPro" id="IPR036397">
    <property type="entry name" value="RNaseH_sf"/>
</dbReference>
<evidence type="ECO:0000256" key="1">
    <source>
        <dbReference type="SAM" id="MobiDB-lite"/>
    </source>
</evidence>
<dbReference type="GO" id="GO:0015074">
    <property type="term" value="P:DNA integration"/>
    <property type="evidence" value="ECO:0007669"/>
    <property type="project" value="InterPro"/>
</dbReference>